<keyword evidence="2" id="KW-0288">FMN</keyword>
<evidence type="ECO:0000313" key="7">
    <source>
        <dbReference type="Proteomes" id="UP001501295"/>
    </source>
</evidence>
<keyword evidence="1" id="KW-0285">Flavoprotein</keyword>
<dbReference type="PANTHER" id="PTHR30011:SF16">
    <property type="entry name" value="C2H2 FINGER DOMAIN TRANSCRIPTION FACTOR (EUROFUNG)-RELATED"/>
    <property type="match status" value="1"/>
</dbReference>
<evidence type="ECO:0000256" key="1">
    <source>
        <dbReference type="ARBA" id="ARBA00022630"/>
    </source>
</evidence>
<sequence length="291" mass="29918">MTQTPLAGATLTDAAVLGLLADRPAARARLADLVDAGVPSVVLGVDRGDEGRIDPAVAAQALAALEPRLGVVVAADPTRDHPYNLARRLLSLDHLTAGRAGLALLARRPTGARASTTSWSAGIDDADTPEFARLVATLWSTFPRDALVGDQASGLFAHSERIVRTDHHGRWSVDGPLNSPSSVQGLPPILWFGDADDPESAERARDAGADLVALETDLAGLPGSLAAGHTGVVVRLPTGTLPEAVERIAALGLAGPSGTGSTLRDLLGLPGRPVDTSGLEPAFAAPTEGHW</sequence>
<keyword evidence="3" id="KW-0560">Oxidoreductase</keyword>
<reference evidence="7" key="1">
    <citation type="journal article" date="2019" name="Int. J. Syst. Evol. Microbiol.">
        <title>The Global Catalogue of Microorganisms (GCM) 10K type strain sequencing project: providing services to taxonomists for standard genome sequencing and annotation.</title>
        <authorList>
            <consortium name="The Broad Institute Genomics Platform"/>
            <consortium name="The Broad Institute Genome Sequencing Center for Infectious Disease"/>
            <person name="Wu L."/>
            <person name="Ma J."/>
        </authorList>
    </citation>
    <scope>NUCLEOTIDE SEQUENCE [LARGE SCALE GENOMIC DNA]</scope>
    <source>
        <strain evidence="7">JCM 18956</strain>
    </source>
</reference>
<dbReference type="SUPFAM" id="SSF51679">
    <property type="entry name" value="Bacterial luciferase-like"/>
    <property type="match status" value="1"/>
</dbReference>
<evidence type="ECO:0000256" key="3">
    <source>
        <dbReference type="ARBA" id="ARBA00023002"/>
    </source>
</evidence>
<comment type="caution">
    <text evidence="6">The sequence shown here is derived from an EMBL/GenBank/DDBJ whole genome shotgun (WGS) entry which is preliminary data.</text>
</comment>
<dbReference type="InterPro" id="IPR051260">
    <property type="entry name" value="Diverse_substr_monoxygenases"/>
</dbReference>
<feature type="domain" description="Luciferase-like" evidence="5">
    <location>
        <begin position="29"/>
        <end position="208"/>
    </location>
</feature>
<evidence type="ECO:0000259" key="5">
    <source>
        <dbReference type="Pfam" id="PF00296"/>
    </source>
</evidence>
<proteinExistence type="predicted"/>
<dbReference type="InterPro" id="IPR036661">
    <property type="entry name" value="Luciferase-like_sf"/>
</dbReference>
<dbReference type="PANTHER" id="PTHR30011">
    <property type="entry name" value="ALKANESULFONATE MONOOXYGENASE-RELATED"/>
    <property type="match status" value="1"/>
</dbReference>
<dbReference type="RefSeq" id="WP_345375031.1">
    <property type="nucleotide sequence ID" value="NZ_BAABLM010000002.1"/>
</dbReference>
<dbReference type="InterPro" id="IPR011251">
    <property type="entry name" value="Luciferase-like_dom"/>
</dbReference>
<accession>A0ABP8VVK4</accession>
<dbReference type="Gene3D" id="3.20.20.30">
    <property type="entry name" value="Luciferase-like domain"/>
    <property type="match status" value="1"/>
</dbReference>
<evidence type="ECO:0000256" key="2">
    <source>
        <dbReference type="ARBA" id="ARBA00022643"/>
    </source>
</evidence>
<organism evidence="6 7">
    <name type="scientific">Frondihabitans cladoniiphilus</name>
    <dbReference type="NCBI Taxonomy" id="715785"/>
    <lineage>
        <taxon>Bacteria</taxon>
        <taxon>Bacillati</taxon>
        <taxon>Actinomycetota</taxon>
        <taxon>Actinomycetes</taxon>
        <taxon>Micrococcales</taxon>
        <taxon>Microbacteriaceae</taxon>
        <taxon>Frondihabitans</taxon>
    </lineage>
</organism>
<name>A0ABP8VVK4_9MICO</name>
<dbReference type="Proteomes" id="UP001501295">
    <property type="component" value="Unassembled WGS sequence"/>
</dbReference>
<evidence type="ECO:0000256" key="4">
    <source>
        <dbReference type="ARBA" id="ARBA00023033"/>
    </source>
</evidence>
<dbReference type="Pfam" id="PF00296">
    <property type="entry name" value="Bac_luciferase"/>
    <property type="match status" value="1"/>
</dbReference>
<keyword evidence="4" id="KW-0503">Monooxygenase</keyword>
<keyword evidence="7" id="KW-1185">Reference proteome</keyword>
<evidence type="ECO:0000313" key="6">
    <source>
        <dbReference type="EMBL" id="GAA4672148.1"/>
    </source>
</evidence>
<gene>
    <name evidence="6" type="ORF">GCM10025780_15240</name>
</gene>
<dbReference type="EMBL" id="BAABLM010000002">
    <property type="protein sequence ID" value="GAA4672148.1"/>
    <property type="molecule type" value="Genomic_DNA"/>
</dbReference>
<protein>
    <recommendedName>
        <fullName evidence="5">Luciferase-like domain-containing protein</fullName>
    </recommendedName>
</protein>